<dbReference type="PANTHER" id="PTHR43861">
    <property type="entry name" value="TRANS-ACONITATE 2-METHYLTRANSFERASE-RELATED"/>
    <property type="match status" value="1"/>
</dbReference>
<name>A0A916TE68_9HYPH</name>
<accession>A0A916TE68</accession>
<dbReference type="EMBL" id="BMFA01000003">
    <property type="protein sequence ID" value="GGB41479.1"/>
    <property type="molecule type" value="Genomic_DNA"/>
</dbReference>
<reference evidence="1" key="2">
    <citation type="submission" date="2020-09" db="EMBL/GenBank/DDBJ databases">
        <authorList>
            <person name="Sun Q."/>
            <person name="Zhou Y."/>
        </authorList>
    </citation>
    <scope>NUCLEOTIDE SEQUENCE</scope>
    <source>
        <strain evidence="1">CGMCC 1.12426</strain>
    </source>
</reference>
<dbReference type="RefSeq" id="WP_150495451.1">
    <property type="nucleotide sequence ID" value="NZ_BMFA01000003.1"/>
</dbReference>
<dbReference type="Gene3D" id="3.40.50.150">
    <property type="entry name" value="Vaccinia Virus protein VP39"/>
    <property type="match status" value="1"/>
</dbReference>
<dbReference type="Proteomes" id="UP000605148">
    <property type="component" value="Unassembled WGS sequence"/>
</dbReference>
<evidence type="ECO:0000313" key="1">
    <source>
        <dbReference type="EMBL" id="GGB41479.1"/>
    </source>
</evidence>
<dbReference type="CDD" id="cd02440">
    <property type="entry name" value="AdoMet_MTases"/>
    <property type="match status" value="1"/>
</dbReference>
<sequence length="327" mass="36637">MTVKEYRVETLDTCPNCESSDFAPWVTSRDVLLENSDEDFVYARCQSCGVTFQQVRPTEDTVGFFYQGDYGPYALKRRKDPPLKQLHKKLLKLTAAMTGEKRERKRIQAVYAKHLSPRNAVFLDFGCGGSLLMDDLKARYGCAAIGMDFDQNQVAAARDRGHRAYLASDEGWAQIEDASVDLAVMNHVLEHLFHPEAVLREIHRVLKPDGAIMITVPNPDGYSAQTFKEDWFGLDCPRHIILFSPAAGERLLDRVGFDNPEILSRSVAKDIVRSKARRSGSVSAWPLDADGIKAIQNAFLAKRQAAKGRYDQFTLIARKPASPGLMP</sequence>
<proteinExistence type="predicted"/>
<dbReference type="InterPro" id="IPR029063">
    <property type="entry name" value="SAM-dependent_MTases_sf"/>
</dbReference>
<dbReference type="OrthoDB" id="7537532at2"/>
<dbReference type="Pfam" id="PF13489">
    <property type="entry name" value="Methyltransf_23"/>
    <property type="match status" value="1"/>
</dbReference>
<evidence type="ECO:0000313" key="2">
    <source>
        <dbReference type="Proteomes" id="UP000605148"/>
    </source>
</evidence>
<gene>
    <name evidence="1" type="ORF">GCM10011316_11780</name>
</gene>
<keyword evidence="2" id="KW-1185">Reference proteome</keyword>
<organism evidence="1 2">
    <name type="scientific">Roseibium aquae</name>
    <dbReference type="NCBI Taxonomy" id="1323746"/>
    <lineage>
        <taxon>Bacteria</taxon>
        <taxon>Pseudomonadati</taxon>
        <taxon>Pseudomonadota</taxon>
        <taxon>Alphaproteobacteria</taxon>
        <taxon>Hyphomicrobiales</taxon>
        <taxon>Stappiaceae</taxon>
        <taxon>Roseibium</taxon>
    </lineage>
</organism>
<protein>
    <recommendedName>
        <fullName evidence="3">Methyltransferase family protein</fullName>
    </recommendedName>
</protein>
<dbReference type="SUPFAM" id="SSF53335">
    <property type="entry name" value="S-adenosyl-L-methionine-dependent methyltransferases"/>
    <property type="match status" value="1"/>
</dbReference>
<dbReference type="AlphaFoldDB" id="A0A916TE68"/>
<comment type="caution">
    <text evidence="1">The sequence shown here is derived from an EMBL/GenBank/DDBJ whole genome shotgun (WGS) entry which is preliminary data.</text>
</comment>
<evidence type="ECO:0008006" key="3">
    <source>
        <dbReference type="Google" id="ProtNLM"/>
    </source>
</evidence>
<reference evidence="1" key="1">
    <citation type="journal article" date="2014" name="Int. J. Syst. Evol. Microbiol.">
        <title>Complete genome sequence of Corynebacterium casei LMG S-19264T (=DSM 44701T), isolated from a smear-ripened cheese.</title>
        <authorList>
            <consortium name="US DOE Joint Genome Institute (JGI-PGF)"/>
            <person name="Walter F."/>
            <person name="Albersmeier A."/>
            <person name="Kalinowski J."/>
            <person name="Ruckert C."/>
        </authorList>
    </citation>
    <scope>NUCLEOTIDE SEQUENCE</scope>
    <source>
        <strain evidence="1">CGMCC 1.12426</strain>
    </source>
</reference>